<comment type="caution">
    <text evidence="2">The sequence shown here is derived from an EMBL/GenBank/DDBJ whole genome shotgun (WGS) entry which is preliminary data.</text>
</comment>
<dbReference type="AlphaFoldDB" id="A0A9W9CQ78"/>
<evidence type="ECO:0000313" key="3">
    <source>
        <dbReference type="Proteomes" id="UP001140560"/>
    </source>
</evidence>
<evidence type="ECO:0000256" key="1">
    <source>
        <dbReference type="SAM" id="MobiDB-lite"/>
    </source>
</evidence>
<keyword evidence="3" id="KW-1185">Reference proteome</keyword>
<sequence length="456" mass="51261">MAAVRADQQPSRPQPRHLYSYVAQPQLYSDHYPNRENTPEGPISIAFTKSSRRSIHTNNDLVKGVVHCKSRIHIKRVTIRFIGRTTCRIFNERNPTNQHVAESILFCHEKALSKRETPSATCPPGRVEYSFEFRFPEAVEQDPTMQNGAQFKADEFFEHERGHMLPPSLWWNESAVRSEYFLEAEFYTEQTSFTLNPVVIQQLRFSPSVPEQSLSVSIPLLSAPPIRFERKSRPSTPEPSLERRGPLKRIKSGLRGGDKAEETSSTSLIVLSAPSHYRVGAPSTLKLSLQATLSEGNCRPAPVFLRGIRAQAIAHINYRIPSSSASNGEYRKDSIEKFDLFNQRYSKPGLEIMDNTTVDGLDINTIIPPTFKTYGLAVHYDVRYDLLLDCAGKESEHEIEMKDVAVEPMTRPGGHLGPPLDPPPPRSSDESFALDELMRLGGTGGPGVEDPPAYYR</sequence>
<feature type="region of interest" description="Disordered" evidence="1">
    <location>
        <begin position="227"/>
        <end position="261"/>
    </location>
</feature>
<evidence type="ECO:0008006" key="4">
    <source>
        <dbReference type="Google" id="ProtNLM"/>
    </source>
</evidence>
<protein>
    <recommendedName>
        <fullName evidence="4">Arrestin-like N-terminal domain-containing protein</fullName>
    </recommendedName>
</protein>
<feature type="region of interest" description="Disordered" evidence="1">
    <location>
        <begin position="408"/>
        <end position="456"/>
    </location>
</feature>
<dbReference type="OrthoDB" id="2333384at2759"/>
<reference evidence="2" key="1">
    <citation type="submission" date="2022-10" db="EMBL/GenBank/DDBJ databases">
        <title>Tapping the CABI collections for fungal endophytes: first genome assemblies for Collariella, Neodidymelliopsis, Ascochyta clinopodiicola, Didymella pomorum, Didymosphaeria variabile, Neocosmospora piperis and Neocucurbitaria cava.</title>
        <authorList>
            <person name="Hill R."/>
        </authorList>
    </citation>
    <scope>NUCLEOTIDE SEQUENCE</scope>
    <source>
        <strain evidence="2">IMI 356814</strain>
    </source>
</reference>
<dbReference type="Gene3D" id="2.60.40.640">
    <property type="match status" value="1"/>
</dbReference>
<gene>
    <name evidence="2" type="ORF">N0V83_001813</name>
</gene>
<evidence type="ECO:0000313" key="2">
    <source>
        <dbReference type="EMBL" id="KAJ4374737.1"/>
    </source>
</evidence>
<accession>A0A9W9CQ78</accession>
<organism evidence="2 3">
    <name type="scientific">Neocucurbitaria cava</name>
    <dbReference type="NCBI Taxonomy" id="798079"/>
    <lineage>
        <taxon>Eukaryota</taxon>
        <taxon>Fungi</taxon>
        <taxon>Dikarya</taxon>
        <taxon>Ascomycota</taxon>
        <taxon>Pezizomycotina</taxon>
        <taxon>Dothideomycetes</taxon>
        <taxon>Pleosporomycetidae</taxon>
        <taxon>Pleosporales</taxon>
        <taxon>Pleosporineae</taxon>
        <taxon>Cucurbitariaceae</taxon>
        <taxon>Neocucurbitaria</taxon>
    </lineage>
</organism>
<proteinExistence type="predicted"/>
<dbReference type="EMBL" id="JAPEUY010000003">
    <property type="protein sequence ID" value="KAJ4374737.1"/>
    <property type="molecule type" value="Genomic_DNA"/>
</dbReference>
<dbReference type="Proteomes" id="UP001140560">
    <property type="component" value="Unassembled WGS sequence"/>
</dbReference>
<dbReference type="InterPro" id="IPR014752">
    <property type="entry name" value="Arrestin-like_C"/>
</dbReference>
<name>A0A9W9CQ78_9PLEO</name>